<name>A0ABV5FGZ6_9FLAO</name>
<comment type="caution">
    <text evidence="2">The sequence shown here is derived from an EMBL/GenBank/DDBJ whole genome shotgun (WGS) entry which is preliminary data.</text>
</comment>
<organism evidence="2 3">
    <name type="scientific">Flavobacterium branchiarum</name>
    <dbReference type="NCBI Taxonomy" id="1114870"/>
    <lineage>
        <taxon>Bacteria</taxon>
        <taxon>Pseudomonadati</taxon>
        <taxon>Bacteroidota</taxon>
        <taxon>Flavobacteriia</taxon>
        <taxon>Flavobacteriales</taxon>
        <taxon>Flavobacteriaceae</taxon>
        <taxon>Flavobacterium</taxon>
    </lineage>
</organism>
<keyword evidence="3" id="KW-1185">Reference proteome</keyword>
<keyword evidence="1" id="KW-0732">Signal</keyword>
<reference evidence="2 3" key="1">
    <citation type="submission" date="2024-09" db="EMBL/GenBank/DDBJ databases">
        <authorList>
            <person name="Sun Q."/>
            <person name="Mori K."/>
        </authorList>
    </citation>
    <scope>NUCLEOTIDE SEQUENCE [LARGE SCALE GENOMIC DNA]</scope>
    <source>
        <strain evidence="2 3">CECT 7908</strain>
    </source>
</reference>
<dbReference type="EMBL" id="JBHMEX010000008">
    <property type="protein sequence ID" value="MFB9062821.1"/>
    <property type="molecule type" value="Genomic_DNA"/>
</dbReference>
<accession>A0ABV5FGZ6</accession>
<evidence type="ECO:0000256" key="1">
    <source>
        <dbReference type="SAM" id="SignalP"/>
    </source>
</evidence>
<proteinExistence type="predicted"/>
<dbReference type="InterPro" id="IPR019619">
    <property type="entry name" value="DUF2490"/>
</dbReference>
<feature type="chain" id="PRO_5045415509" evidence="1">
    <location>
        <begin position="20"/>
        <end position="251"/>
    </location>
</feature>
<protein>
    <submittedName>
        <fullName evidence="2">DUF2490 domain-containing protein</fullName>
    </submittedName>
</protein>
<evidence type="ECO:0000313" key="3">
    <source>
        <dbReference type="Proteomes" id="UP001589589"/>
    </source>
</evidence>
<dbReference type="Pfam" id="PF10677">
    <property type="entry name" value="DUF2490"/>
    <property type="match status" value="1"/>
</dbReference>
<evidence type="ECO:0000313" key="2">
    <source>
        <dbReference type="EMBL" id="MFB9062821.1"/>
    </source>
</evidence>
<feature type="signal peptide" evidence="1">
    <location>
        <begin position="1"/>
        <end position="19"/>
    </location>
</feature>
<gene>
    <name evidence="2" type="ORF">ACFFUQ_02240</name>
</gene>
<dbReference type="Proteomes" id="UP001589589">
    <property type="component" value="Unassembled WGS sequence"/>
</dbReference>
<sequence length="251" mass="29296">MKKLIIIFTLLFFTFQTVAQISPPGLGHSEMPSWFAAGIRNRLDSKWESMSYLGIGFKDMTAINSNKNPTILVLNQEFIRQLKNNWNYSLALSLRNQKQQISSTNQTLDQQEIRFYGRLSHAFKFSKLKLTPTFRQELRKFFSPKNLIDSESLALRSRLRLQLSINLNEEASKKIIISSEQLFSAEKNELSKKWSDLKYKESRFLIYYSVTPRKSNITFDIGYMNNLVGGNNPYAVNYLSLDLIFNYRKKN</sequence>
<dbReference type="RefSeq" id="WP_290260272.1">
    <property type="nucleotide sequence ID" value="NZ_JAUFQQ010000003.1"/>
</dbReference>